<gene>
    <name evidence="2" type="ORF">IM755_11690</name>
</gene>
<dbReference type="EMBL" id="JADFTZ010000006">
    <property type="protein sequence ID" value="MBE9577375.1"/>
    <property type="molecule type" value="Genomic_DNA"/>
</dbReference>
<keyword evidence="1" id="KW-0732">Signal</keyword>
<keyword evidence="3" id="KW-1185">Reference proteome</keyword>
<feature type="signal peptide" evidence="1">
    <location>
        <begin position="1"/>
        <end position="22"/>
    </location>
</feature>
<dbReference type="Proteomes" id="UP000656274">
    <property type="component" value="Unassembled WGS sequence"/>
</dbReference>
<feature type="chain" id="PRO_5045322107" description="DNA topoisomerase IV" evidence="1">
    <location>
        <begin position="23"/>
        <end position="131"/>
    </location>
</feature>
<evidence type="ECO:0008006" key="4">
    <source>
        <dbReference type="Google" id="ProtNLM"/>
    </source>
</evidence>
<sequence length="131" mass="15086">MKKIVILLLLISSLFSFESGFAQKNNCKKFKNGTFKLVDEKSGTTFMIERKGKLQIEQIKGNDLKLTFNVEWIDECTYIVTATKETLKIKPDFTYPIKVEILETKDKSYISRSTIPGIDNFSKEAEIFLTE</sequence>
<protein>
    <recommendedName>
        <fullName evidence="4">DNA topoisomerase IV</fullName>
    </recommendedName>
</protein>
<comment type="caution">
    <text evidence="2">The sequence shown here is derived from an EMBL/GenBank/DDBJ whole genome shotgun (WGS) entry which is preliminary data.</text>
</comment>
<organism evidence="2 3">
    <name type="scientific">Flavobacterium proteolyticum</name>
    <dbReference type="NCBI Taxonomy" id="2911683"/>
    <lineage>
        <taxon>Bacteria</taxon>
        <taxon>Pseudomonadati</taxon>
        <taxon>Bacteroidota</taxon>
        <taxon>Flavobacteriia</taxon>
        <taxon>Flavobacteriales</taxon>
        <taxon>Flavobacteriaceae</taxon>
        <taxon>Flavobacterium</taxon>
    </lineage>
</organism>
<accession>A0ABR9WUQ6</accession>
<evidence type="ECO:0000313" key="3">
    <source>
        <dbReference type="Proteomes" id="UP000656274"/>
    </source>
</evidence>
<evidence type="ECO:0000256" key="1">
    <source>
        <dbReference type="SAM" id="SignalP"/>
    </source>
</evidence>
<evidence type="ECO:0000313" key="2">
    <source>
        <dbReference type="EMBL" id="MBE9577375.1"/>
    </source>
</evidence>
<dbReference type="RefSeq" id="WP_194097059.1">
    <property type="nucleotide sequence ID" value="NZ_JADFTZ010000006.1"/>
</dbReference>
<proteinExistence type="predicted"/>
<name>A0ABR9WUQ6_9FLAO</name>
<reference evidence="2 3" key="1">
    <citation type="submission" date="2020-10" db="EMBL/GenBank/DDBJ databases">
        <title>The genome sequence of Flavobacterium aquaticum 1Y8A.</title>
        <authorList>
            <person name="Liu Y."/>
        </authorList>
    </citation>
    <scope>NUCLEOTIDE SEQUENCE [LARGE SCALE GENOMIC DNA]</scope>
    <source>
        <strain evidence="2 3">1Y8A</strain>
    </source>
</reference>